<reference evidence="2 3" key="1">
    <citation type="submission" date="2013-02" db="EMBL/GenBank/DDBJ databases">
        <title>Draft Genome Sequence of Streptomyces aurantiacus, Which Produces Setomimycin.</title>
        <authorList>
            <person name="Gruening B.A."/>
            <person name="Praeg A."/>
            <person name="Erxleben A."/>
            <person name="Guenther S."/>
            <person name="Mueller M."/>
        </authorList>
    </citation>
    <scope>NUCLEOTIDE SEQUENCE [LARGE SCALE GENOMIC DNA]</scope>
    <source>
        <strain evidence="2 3">JA 4570</strain>
    </source>
</reference>
<gene>
    <name evidence="2" type="ORF">STRAU_7526</name>
</gene>
<name>S3ZM79_9ACTN</name>
<dbReference type="EMBL" id="AOPZ01000537">
    <property type="protein sequence ID" value="EPH39425.1"/>
    <property type="molecule type" value="Genomic_DNA"/>
</dbReference>
<dbReference type="Proteomes" id="UP000014629">
    <property type="component" value="Unassembled WGS sequence"/>
</dbReference>
<protein>
    <submittedName>
        <fullName evidence="2">Uncharacterized protein</fullName>
    </submittedName>
</protein>
<dbReference type="AlphaFoldDB" id="S3ZM79"/>
<sequence>MTRNVTTADRRAHRPGSAPAHRAPPSRGDSANHPGSPGALPSHPS</sequence>
<keyword evidence="3" id="KW-1185">Reference proteome</keyword>
<dbReference type="PATRIC" id="fig|1286094.4.peg.7453"/>
<organism evidence="2 3">
    <name type="scientific">Streptomyces aurantiacus JA 4570</name>
    <dbReference type="NCBI Taxonomy" id="1286094"/>
    <lineage>
        <taxon>Bacteria</taxon>
        <taxon>Bacillati</taxon>
        <taxon>Actinomycetota</taxon>
        <taxon>Actinomycetes</taxon>
        <taxon>Kitasatosporales</taxon>
        <taxon>Streptomycetaceae</taxon>
        <taxon>Streptomyces</taxon>
        <taxon>Streptomyces aurantiacus group</taxon>
    </lineage>
</organism>
<accession>S3ZM79</accession>
<evidence type="ECO:0000256" key="1">
    <source>
        <dbReference type="SAM" id="MobiDB-lite"/>
    </source>
</evidence>
<evidence type="ECO:0000313" key="3">
    <source>
        <dbReference type="Proteomes" id="UP000014629"/>
    </source>
</evidence>
<evidence type="ECO:0000313" key="2">
    <source>
        <dbReference type="EMBL" id="EPH39425.1"/>
    </source>
</evidence>
<proteinExistence type="predicted"/>
<feature type="region of interest" description="Disordered" evidence="1">
    <location>
        <begin position="1"/>
        <end position="45"/>
    </location>
</feature>
<comment type="caution">
    <text evidence="2">The sequence shown here is derived from an EMBL/GenBank/DDBJ whole genome shotgun (WGS) entry which is preliminary data.</text>
</comment>